<name>A0A4D7B4X5_9HYPH</name>
<feature type="domain" description="HTH araC/xylS-type" evidence="4">
    <location>
        <begin position="187"/>
        <end position="284"/>
    </location>
</feature>
<dbReference type="SUPFAM" id="SSF46689">
    <property type="entry name" value="Homeodomain-like"/>
    <property type="match status" value="2"/>
</dbReference>
<dbReference type="InterPro" id="IPR050204">
    <property type="entry name" value="AraC_XylS_family_regulators"/>
</dbReference>
<protein>
    <submittedName>
        <fullName evidence="5">AraC family transcriptional regulator</fullName>
    </submittedName>
</protein>
<organism evidence="5 6">
    <name type="scientific">Phreatobacter stygius</name>
    <dbReference type="NCBI Taxonomy" id="1940610"/>
    <lineage>
        <taxon>Bacteria</taxon>
        <taxon>Pseudomonadati</taxon>
        <taxon>Pseudomonadota</taxon>
        <taxon>Alphaproteobacteria</taxon>
        <taxon>Hyphomicrobiales</taxon>
        <taxon>Phreatobacteraceae</taxon>
        <taxon>Phreatobacter</taxon>
    </lineage>
</organism>
<evidence type="ECO:0000256" key="2">
    <source>
        <dbReference type="ARBA" id="ARBA00023125"/>
    </source>
</evidence>
<evidence type="ECO:0000256" key="3">
    <source>
        <dbReference type="ARBA" id="ARBA00023163"/>
    </source>
</evidence>
<dbReference type="PANTHER" id="PTHR46796">
    <property type="entry name" value="HTH-TYPE TRANSCRIPTIONAL ACTIVATOR RHAS-RELATED"/>
    <property type="match status" value="1"/>
</dbReference>
<dbReference type="GO" id="GO:0003700">
    <property type="term" value="F:DNA-binding transcription factor activity"/>
    <property type="evidence" value="ECO:0007669"/>
    <property type="project" value="InterPro"/>
</dbReference>
<keyword evidence="3" id="KW-0804">Transcription</keyword>
<dbReference type="Pfam" id="PF02311">
    <property type="entry name" value="AraC_binding"/>
    <property type="match status" value="1"/>
</dbReference>
<dbReference type="GO" id="GO:0043565">
    <property type="term" value="F:sequence-specific DNA binding"/>
    <property type="evidence" value="ECO:0007669"/>
    <property type="project" value="InterPro"/>
</dbReference>
<dbReference type="PROSITE" id="PS01124">
    <property type="entry name" value="HTH_ARAC_FAMILY_2"/>
    <property type="match status" value="1"/>
</dbReference>
<keyword evidence="6" id="KW-1185">Reference proteome</keyword>
<accession>A0A4D7B4X5</accession>
<gene>
    <name evidence="5" type="ORF">E8M01_13430</name>
</gene>
<dbReference type="Pfam" id="PF12833">
    <property type="entry name" value="HTH_18"/>
    <property type="match status" value="1"/>
</dbReference>
<evidence type="ECO:0000313" key="5">
    <source>
        <dbReference type="EMBL" id="QCI65130.1"/>
    </source>
</evidence>
<keyword evidence="2" id="KW-0238">DNA-binding</keyword>
<evidence type="ECO:0000313" key="6">
    <source>
        <dbReference type="Proteomes" id="UP000298781"/>
    </source>
</evidence>
<dbReference type="InterPro" id="IPR003313">
    <property type="entry name" value="AraC-bd"/>
</dbReference>
<proteinExistence type="predicted"/>
<dbReference type="InterPro" id="IPR009057">
    <property type="entry name" value="Homeodomain-like_sf"/>
</dbReference>
<dbReference type="InterPro" id="IPR018060">
    <property type="entry name" value="HTH_AraC"/>
</dbReference>
<dbReference type="KEGG" id="pstg:E8M01_13430"/>
<dbReference type="Proteomes" id="UP000298781">
    <property type="component" value="Chromosome"/>
</dbReference>
<dbReference type="AlphaFoldDB" id="A0A4D7B4X5"/>
<dbReference type="PANTHER" id="PTHR46796:SF2">
    <property type="entry name" value="TRANSCRIPTIONAL REGULATORY PROTEIN"/>
    <property type="match status" value="1"/>
</dbReference>
<reference evidence="5 6" key="1">
    <citation type="submission" date="2019-04" db="EMBL/GenBank/DDBJ databases">
        <title>Phreatobacter aquaticus sp. nov.</title>
        <authorList>
            <person name="Choi A."/>
        </authorList>
    </citation>
    <scope>NUCLEOTIDE SEQUENCE [LARGE SCALE GENOMIC DNA]</scope>
    <source>
        <strain evidence="5 6">KCTC 52518</strain>
    </source>
</reference>
<keyword evidence="1" id="KW-0805">Transcription regulation</keyword>
<evidence type="ECO:0000259" key="4">
    <source>
        <dbReference type="PROSITE" id="PS01124"/>
    </source>
</evidence>
<evidence type="ECO:0000256" key="1">
    <source>
        <dbReference type="ARBA" id="ARBA00023015"/>
    </source>
</evidence>
<dbReference type="EMBL" id="CP039690">
    <property type="protein sequence ID" value="QCI65130.1"/>
    <property type="molecule type" value="Genomic_DNA"/>
</dbReference>
<dbReference type="SUPFAM" id="SSF51215">
    <property type="entry name" value="Regulatory protein AraC"/>
    <property type="match status" value="1"/>
</dbReference>
<dbReference type="InterPro" id="IPR037923">
    <property type="entry name" value="HTH-like"/>
</dbReference>
<dbReference type="OrthoDB" id="9809338at2"/>
<dbReference type="SMART" id="SM00342">
    <property type="entry name" value="HTH_ARAC"/>
    <property type="match status" value="1"/>
</dbReference>
<sequence>MSDSVDEETRMRLERSCGPSPADWIRLAPAQPGLERLEAFFAGHAYDPHRHDTYAIGYTLAGVQSFTYRGARADSATGHVMVLHPDERHDGRAGVESGFRYRMLYLEPRLVRDALAGRAHSLPFVKAAVSADGRLLDALRPAFDSLDRPLEPLEADQIVLAIAEALLARDGSAGGAGRMTASAVAVERVRQFLDVHFDRQVGSDELEAAAGLDRFALARHFRALLGTSPYRYLTMRRLDHARAGIRAGRSLAEAALASGFADQSHMTRQFKQAFGLPPGRWRAIGVAG</sequence>
<dbReference type="Gene3D" id="1.10.10.60">
    <property type="entry name" value="Homeodomain-like"/>
    <property type="match status" value="1"/>
</dbReference>